<evidence type="ECO:0000313" key="1">
    <source>
        <dbReference type="EMBL" id="KAK8871042.1"/>
    </source>
</evidence>
<evidence type="ECO:0000313" key="2">
    <source>
        <dbReference type="Proteomes" id="UP001470230"/>
    </source>
</evidence>
<comment type="caution">
    <text evidence="1">The sequence shown here is derived from an EMBL/GenBank/DDBJ whole genome shotgun (WGS) entry which is preliminary data.</text>
</comment>
<accession>A0ABR2J1E3</accession>
<name>A0ABR2J1E3_9EUKA</name>
<proteinExistence type="predicted"/>
<organism evidence="1 2">
    <name type="scientific">Tritrichomonas musculus</name>
    <dbReference type="NCBI Taxonomy" id="1915356"/>
    <lineage>
        <taxon>Eukaryota</taxon>
        <taxon>Metamonada</taxon>
        <taxon>Parabasalia</taxon>
        <taxon>Tritrichomonadida</taxon>
        <taxon>Tritrichomonadidae</taxon>
        <taxon>Tritrichomonas</taxon>
    </lineage>
</organism>
<dbReference type="EMBL" id="JAPFFF010000014">
    <property type="protein sequence ID" value="KAK8871042.1"/>
    <property type="molecule type" value="Genomic_DNA"/>
</dbReference>
<reference evidence="1 2" key="1">
    <citation type="submission" date="2024-04" db="EMBL/GenBank/DDBJ databases">
        <title>Tritrichomonas musculus Genome.</title>
        <authorList>
            <person name="Alves-Ferreira E."/>
            <person name="Grigg M."/>
            <person name="Lorenzi H."/>
            <person name="Galac M."/>
        </authorList>
    </citation>
    <scope>NUCLEOTIDE SEQUENCE [LARGE SCALE GENOMIC DNA]</scope>
    <source>
        <strain evidence="1 2">EAF2021</strain>
    </source>
</reference>
<dbReference type="Proteomes" id="UP001470230">
    <property type="component" value="Unassembled WGS sequence"/>
</dbReference>
<protein>
    <submittedName>
        <fullName evidence="1">Uncharacterized protein</fullName>
    </submittedName>
</protein>
<gene>
    <name evidence="1" type="ORF">M9Y10_008955</name>
</gene>
<keyword evidence="2" id="KW-1185">Reference proteome</keyword>
<sequence length="107" mass="12723">MSIICNKGLSFKLNEQNFTAIIINLVSPEKSIFIPRSIQYLSHDYIIRRINDKAFKDNKTFQEICKFLILNLFHWGMKLFLIRQLKKSQSHIKFVKLEKIFSAFVKI</sequence>